<dbReference type="InterPro" id="IPR024370">
    <property type="entry name" value="PBP_domain"/>
</dbReference>
<dbReference type="InterPro" id="IPR005673">
    <property type="entry name" value="ABC_phos-bd_PstS"/>
</dbReference>
<dbReference type="GO" id="GO:0042301">
    <property type="term" value="F:phosphate ion binding"/>
    <property type="evidence" value="ECO:0007669"/>
    <property type="project" value="InterPro"/>
</dbReference>
<feature type="chain" id="PRO_5012431691" description="Phosphate-binding protein" evidence="7">
    <location>
        <begin position="20"/>
        <end position="354"/>
    </location>
</feature>
<keyword evidence="7" id="KW-0732">Signal</keyword>
<dbReference type="GO" id="GO:0035435">
    <property type="term" value="P:phosphate ion transmembrane transport"/>
    <property type="evidence" value="ECO:0007669"/>
    <property type="project" value="InterPro"/>
</dbReference>
<comment type="similarity">
    <text evidence="2 6">Belongs to the PstS family.</text>
</comment>
<evidence type="ECO:0000256" key="1">
    <source>
        <dbReference type="ARBA" id="ARBA00002841"/>
    </source>
</evidence>
<organism evidence="9 10">
    <name type="scientific">Dysgonomonas macrotermitis</name>
    <dbReference type="NCBI Taxonomy" id="1346286"/>
    <lineage>
        <taxon>Bacteria</taxon>
        <taxon>Pseudomonadati</taxon>
        <taxon>Bacteroidota</taxon>
        <taxon>Bacteroidia</taxon>
        <taxon>Bacteroidales</taxon>
        <taxon>Dysgonomonadaceae</taxon>
        <taxon>Dysgonomonas</taxon>
    </lineage>
</organism>
<evidence type="ECO:0000259" key="8">
    <source>
        <dbReference type="Pfam" id="PF12849"/>
    </source>
</evidence>
<dbReference type="Gene3D" id="3.40.190.10">
    <property type="entry name" value="Periplasmic binding protein-like II"/>
    <property type="match status" value="2"/>
</dbReference>
<dbReference type="PANTHER" id="PTHR42996">
    <property type="entry name" value="PHOSPHATE-BINDING PROTEIN PSTS"/>
    <property type="match status" value="1"/>
</dbReference>
<sequence length="354" mass="37869">MKHYVITKNMKNLLFIAIAAVVALTSCNSSPKLSGAGATFPAPYYNLVFKKFTEVSGNNVTYGAVGSGGGIRSLKDKTVDFGATDVFLSDAELKEMGSDVVHIPTALGAVVVSYNLPDVKGLKLNASLISDMYRGVITNWNDEKIKALNPDLNLPDQAITPVYRSDGSGTTSVFSEYMSKVDSVWNKELGTGKSLKFPKGVAAKGNPGVAGVVKETVGSIGYIGSEYALALSIPTALLQNSSGNFVEANDKSISASAETDIPDDTRLIITNSNNPQAYPISTFTWIIVYKEQDYNKRTEEQAKSLVSLLKFIISKDGQDLAVKTHYAPLSAKAVEKTQAIINSITFNGQALANN</sequence>
<proteinExistence type="inferred from homology"/>
<dbReference type="NCBIfam" id="TIGR00975">
    <property type="entry name" value="3a0107s03"/>
    <property type="match status" value="1"/>
</dbReference>
<evidence type="ECO:0000313" key="10">
    <source>
        <dbReference type="Proteomes" id="UP000184480"/>
    </source>
</evidence>
<keyword evidence="5 6" id="KW-0592">Phosphate transport</keyword>
<dbReference type="STRING" id="1346286.SAMN05444362_101492"/>
<evidence type="ECO:0000313" key="9">
    <source>
        <dbReference type="EMBL" id="SHE51062.1"/>
    </source>
</evidence>
<comment type="subunit">
    <text evidence="3">The complex is composed of two ATP-binding proteins (PstB), two transmembrane proteins (PstC and PstA) and a solute-binding protein (PstS).</text>
</comment>
<dbReference type="PANTHER" id="PTHR42996:SF1">
    <property type="entry name" value="PHOSPHATE-BINDING PROTEIN PSTS"/>
    <property type="match status" value="1"/>
</dbReference>
<keyword evidence="10" id="KW-1185">Reference proteome</keyword>
<dbReference type="AlphaFoldDB" id="A0A1M4U2X1"/>
<reference evidence="10" key="1">
    <citation type="submission" date="2016-11" db="EMBL/GenBank/DDBJ databases">
        <authorList>
            <person name="Varghese N."/>
            <person name="Submissions S."/>
        </authorList>
    </citation>
    <scope>NUCLEOTIDE SEQUENCE [LARGE SCALE GENOMIC DNA]</scope>
    <source>
        <strain evidence="10">DSM 27370</strain>
    </source>
</reference>
<dbReference type="SUPFAM" id="SSF53850">
    <property type="entry name" value="Periplasmic binding protein-like II"/>
    <property type="match status" value="1"/>
</dbReference>
<evidence type="ECO:0000256" key="6">
    <source>
        <dbReference type="PIRNR" id="PIRNR002756"/>
    </source>
</evidence>
<evidence type="ECO:0000256" key="3">
    <source>
        <dbReference type="ARBA" id="ARBA00011529"/>
    </source>
</evidence>
<evidence type="ECO:0000256" key="7">
    <source>
        <dbReference type="SAM" id="SignalP"/>
    </source>
</evidence>
<dbReference type="EMBL" id="FQUC01000001">
    <property type="protein sequence ID" value="SHE51062.1"/>
    <property type="molecule type" value="Genomic_DNA"/>
</dbReference>
<dbReference type="PROSITE" id="PS51257">
    <property type="entry name" value="PROKAR_LIPOPROTEIN"/>
    <property type="match status" value="1"/>
</dbReference>
<feature type="domain" description="PBP" evidence="8">
    <location>
        <begin position="31"/>
        <end position="314"/>
    </location>
</feature>
<dbReference type="RefSeq" id="WP_236689348.1">
    <property type="nucleotide sequence ID" value="NZ_BBXL01000001.1"/>
</dbReference>
<dbReference type="InterPro" id="IPR050962">
    <property type="entry name" value="Phosphate-bind_PstS"/>
</dbReference>
<dbReference type="Proteomes" id="UP000184480">
    <property type="component" value="Unassembled WGS sequence"/>
</dbReference>
<evidence type="ECO:0000256" key="2">
    <source>
        <dbReference type="ARBA" id="ARBA00008725"/>
    </source>
</evidence>
<evidence type="ECO:0000256" key="5">
    <source>
        <dbReference type="ARBA" id="ARBA00022592"/>
    </source>
</evidence>
<gene>
    <name evidence="9" type="ORF">SAMN05444362_101492</name>
</gene>
<dbReference type="GO" id="GO:0043190">
    <property type="term" value="C:ATP-binding cassette (ABC) transporter complex"/>
    <property type="evidence" value="ECO:0007669"/>
    <property type="project" value="InterPro"/>
</dbReference>
<dbReference type="PIRSF" id="PIRSF002756">
    <property type="entry name" value="PstS"/>
    <property type="match status" value="1"/>
</dbReference>
<dbReference type="CDD" id="cd13565">
    <property type="entry name" value="PBP2_PstS"/>
    <property type="match status" value="1"/>
</dbReference>
<comment type="function">
    <text evidence="1">Part of the ABC transporter complex PstSACB involved in phosphate import.</text>
</comment>
<keyword evidence="4 6" id="KW-0813">Transport</keyword>
<dbReference type="Pfam" id="PF12849">
    <property type="entry name" value="PBP_like_2"/>
    <property type="match status" value="1"/>
</dbReference>
<name>A0A1M4U2X1_9BACT</name>
<protein>
    <recommendedName>
        <fullName evidence="6">Phosphate-binding protein</fullName>
    </recommendedName>
</protein>
<accession>A0A1M4U2X1</accession>
<feature type="signal peptide" evidence="7">
    <location>
        <begin position="1"/>
        <end position="19"/>
    </location>
</feature>
<evidence type="ECO:0000256" key="4">
    <source>
        <dbReference type="ARBA" id="ARBA00022448"/>
    </source>
</evidence>